<dbReference type="Proteomes" id="UP000655208">
    <property type="component" value="Unassembled WGS sequence"/>
</dbReference>
<sequence length="155" mass="15193">MTIAAGFVPGQGGRAALDLALQLARSGTAEPVAVVTVVSAGWRTPSPARVDAEFAAWAAEQGARALAAAGEQVAAAGPDVTVTYRTVAGSSVRRTLLAAAAEAVADLLVLGSSGDGPLGRLVLGSTSEPLLHSSPLAVAVAPRGYRVSPAPGSAG</sequence>
<dbReference type="PANTHER" id="PTHR46268:SF15">
    <property type="entry name" value="UNIVERSAL STRESS PROTEIN HP_0031"/>
    <property type="match status" value="1"/>
</dbReference>
<dbReference type="PRINTS" id="PR01438">
    <property type="entry name" value="UNVRSLSTRESS"/>
</dbReference>
<evidence type="ECO:0000259" key="2">
    <source>
        <dbReference type="Pfam" id="PF00582"/>
    </source>
</evidence>
<dbReference type="Pfam" id="PF00582">
    <property type="entry name" value="Usp"/>
    <property type="match status" value="1"/>
</dbReference>
<organism evidence="3 4">
    <name type="scientific">Nakamurella endophytica</name>
    <dbReference type="NCBI Taxonomy" id="1748367"/>
    <lineage>
        <taxon>Bacteria</taxon>
        <taxon>Bacillati</taxon>
        <taxon>Actinomycetota</taxon>
        <taxon>Actinomycetes</taxon>
        <taxon>Nakamurellales</taxon>
        <taxon>Nakamurellaceae</taxon>
        <taxon>Nakamurella</taxon>
    </lineage>
</organism>
<dbReference type="PANTHER" id="PTHR46268">
    <property type="entry name" value="STRESS RESPONSE PROTEIN NHAX"/>
    <property type="match status" value="1"/>
</dbReference>
<accession>A0A917WEY3</accession>
<reference evidence="3" key="1">
    <citation type="journal article" date="2014" name="Int. J. Syst. Evol. Microbiol.">
        <title>Complete genome sequence of Corynebacterium casei LMG S-19264T (=DSM 44701T), isolated from a smear-ripened cheese.</title>
        <authorList>
            <consortium name="US DOE Joint Genome Institute (JGI-PGF)"/>
            <person name="Walter F."/>
            <person name="Albersmeier A."/>
            <person name="Kalinowski J."/>
            <person name="Ruckert C."/>
        </authorList>
    </citation>
    <scope>NUCLEOTIDE SEQUENCE</scope>
    <source>
        <strain evidence="3">CGMCC 4.7308</strain>
    </source>
</reference>
<name>A0A917WEY3_9ACTN</name>
<dbReference type="InterPro" id="IPR006016">
    <property type="entry name" value="UspA"/>
</dbReference>
<proteinExistence type="inferred from homology"/>
<feature type="domain" description="UspA" evidence="2">
    <location>
        <begin position="14"/>
        <end position="141"/>
    </location>
</feature>
<evidence type="ECO:0000313" key="4">
    <source>
        <dbReference type="Proteomes" id="UP000655208"/>
    </source>
</evidence>
<dbReference type="SUPFAM" id="SSF52402">
    <property type="entry name" value="Adenine nucleotide alpha hydrolases-like"/>
    <property type="match status" value="1"/>
</dbReference>
<comment type="similarity">
    <text evidence="1">Belongs to the universal stress protein A family.</text>
</comment>
<protein>
    <recommendedName>
        <fullName evidence="2">UspA domain-containing protein</fullName>
    </recommendedName>
</protein>
<evidence type="ECO:0000313" key="3">
    <source>
        <dbReference type="EMBL" id="GGL96694.1"/>
    </source>
</evidence>
<evidence type="ECO:0000256" key="1">
    <source>
        <dbReference type="ARBA" id="ARBA00008791"/>
    </source>
</evidence>
<comment type="caution">
    <text evidence="3">The sequence shown here is derived from an EMBL/GenBank/DDBJ whole genome shotgun (WGS) entry which is preliminary data.</text>
</comment>
<reference evidence="3" key="2">
    <citation type="submission" date="2020-09" db="EMBL/GenBank/DDBJ databases">
        <authorList>
            <person name="Sun Q."/>
            <person name="Zhou Y."/>
        </authorList>
    </citation>
    <scope>NUCLEOTIDE SEQUENCE</scope>
    <source>
        <strain evidence="3">CGMCC 4.7308</strain>
    </source>
</reference>
<gene>
    <name evidence="3" type="ORF">GCM10011594_15530</name>
</gene>
<keyword evidence="4" id="KW-1185">Reference proteome</keyword>
<dbReference type="RefSeq" id="WP_188940975.1">
    <property type="nucleotide sequence ID" value="NZ_BMNA01000003.1"/>
</dbReference>
<dbReference type="AlphaFoldDB" id="A0A917WEY3"/>
<dbReference type="EMBL" id="BMNA01000003">
    <property type="protein sequence ID" value="GGL96694.1"/>
    <property type="molecule type" value="Genomic_DNA"/>
</dbReference>
<dbReference type="Gene3D" id="3.40.50.12370">
    <property type="match status" value="1"/>
</dbReference>
<dbReference type="InterPro" id="IPR006015">
    <property type="entry name" value="Universal_stress_UspA"/>
</dbReference>